<keyword evidence="3" id="KW-1185">Reference proteome</keyword>
<name>A0AAD6RM36_9ROSI</name>
<dbReference type="AlphaFoldDB" id="A0AAD6RM36"/>
<accession>A0AAD6RM36</accession>
<comment type="caution">
    <text evidence="2">The sequence shown here is derived from an EMBL/GenBank/DDBJ whole genome shotgun (WGS) entry which is preliminary data.</text>
</comment>
<proteinExistence type="predicted"/>
<sequence>MGIYGPAAVPKPKSQPLTLIKGNRTQARKSISLLTTPP</sequence>
<feature type="compositionally biased region" description="Polar residues" evidence="1">
    <location>
        <begin position="23"/>
        <end position="38"/>
    </location>
</feature>
<evidence type="ECO:0000256" key="1">
    <source>
        <dbReference type="SAM" id="MobiDB-lite"/>
    </source>
</evidence>
<feature type="region of interest" description="Disordered" evidence="1">
    <location>
        <begin position="1"/>
        <end position="38"/>
    </location>
</feature>
<dbReference type="Proteomes" id="UP001164929">
    <property type="component" value="Chromosome 1"/>
</dbReference>
<dbReference type="EMBL" id="JAQIZT010000001">
    <property type="protein sequence ID" value="KAJ7011401.1"/>
    <property type="molecule type" value="Genomic_DNA"/>
</dbReference>
<gene>
    <name evidence="2" type="ORF">NC653_001739</name>
</gene>
<organism evidence="2 3">
    <name type="scientific">Populus alba x Populus x berolinensis</name>
    <dbReference type="NCBI Taxonomy" id="444605"/>
    <lineage>
        <taxon>Eukaryota</taxon>
        <taxon>Viridiplantae</taxon>
        <taxon>Streptophyta</taxon>
        <taxon>Embryophyta</taxon>
        <taxon>Tracheophyta</taxon>
        <taxon>Spermatophyta</taxon>
        <taxon>Magnoliopsida</taxon>
        <taxon>eudicotyledons</taxon>
        <taxon>Gunneridae</taxon>
        <taxon>Pentapetalae</taxon>
        <taxon>rosids</taxon>
        <taxon>fabids</taxon>
        <taxon>Malpighiales</taxon>
        <taxon>Salicaceae</taxon>
        <taxon>Saliceae</taxon>
        <taxon>Populus</taxon>
    </lineage>
</organism>
<evidence type="ECO:0000313" key="2">
    <source>
        <dbReference type="EMBL" id="KAJ7011401.1"/>
    </source>
</evidence>
<reference evidence="2 3" key="1">
    <citation type="journal article" date="2023" name="Mol. Ecol. Resour.">
        <title>Chromosome-level genome assembly of a triploid poplar Populus alba 'Berolinensis'.</title>
        <authorList>
            <person name="Chen S."/>
            <person name="Yu Y."/>
            <person name="Wang X."/>
            <person name="Wang S."/>
            <person name="Zhang T."/>
            <person name="Zhou Y."/>
            <person name="He R."/>
            <person name="Meng N."/>
            <person name="Wang Y."/>
            <person name="Liu W."/>
            <person name="Liu Z."/>
            <person name="Liu J."/>
            <person name="Guo Q."/>
            <person name="Huang H."/>
            <person name="Sederoff R.R."/>
            <person name="Wang G."/>
            <person name="Qu G."/>
            <person name="Chen S."/>
        </authorList>
    </citation>
    <scope>NUCLEOTIDE SEQUENCE [LARGE SCALE GENOMIC DNA]</scope>
    <source>
        <strain evidence="2">SC-2020</strain>
    </source>
</reference>
<protein>
    <submittedName>
        <fullName evidence="2">Uncharacterized protein</fullName>
    </submittedName>
</protein>
<evidence type="ECO:0000313" key="3">
    <source>
        <dbReference type="Proteomes" id="UP001164929"/>
    </source>
</evidence>